<evidence type="ECO:0000256" key="2">
    <source>
        <dbReference type="ARBA" id="ARBA00023125"/>
    </source>
</evidence>
<dbReference type="Gene3D" id="1.10.10.60">
    <property type="entry name" value="Homeodomain-like"/>
    <property type="match status" value="1"/>
</dbReference>
<evidence type="ECO:0000256" key="1">
    <source>
        <dbReference type="ARBA" id="ARBA00023015"/>
    </source>
</evidence>
<dbReference type="Gene3D" id="1.10.357.10">
    <property type="entry name" value="Tetracycline Repressor, domain 2"/>
    <property type="match status" value="1"/>
</dbReference>
<dbReference type="RefSeq" id="WP_068526274.1">
    <property type="nucleotide sequence ID" value="NZ_FNLF01000001.1"/>
</dbReference>
<dbReference type="SUPFAM" id="SSF46689">
    <property type="entry name" value="Homeodomain-like"/>
    <property type="match status" value="1"/>
</dbReference>
<organism evidence="7 9">
    <name type="scientific">Tsukamurella pulmonis</name>
    <dbReference type="NCBI Taxonomy" id="47312"/>
    <lineage>
        <taxon>Bacteria</taxon>
        <taxon>Bacillati</taxon>
        <taxon>Actinomycetota</taxon>
        <taxon>Actinomycetes</taxon>
        <taxon>Mycobacteriales</taxon>
        <taxon>Tsukamurellaceae</taxon>
        <taxon>Tsukamurella</taxon>
    </lineage>
</organism>
<sequence length="204" mass="22749">MRVAVSIDGLDDVDPRRVRSRNRLLDATAVLLRRGGVEAVTVEAVTSLSRVARTTLYRHFGSTTDLVAAAFERLLPQADRHELSGSVREDLIRLMDRQADVIEQAPLQVTTVAWLAMVPERAGEQSNALAPLRARVVDHYREPFDRLLTSASAVDELDDFDLTLAITQLVGPLIFAKITGIRAVDADDRRRIVDDFLTAHRRMP</sequence>
<gene>
    <name evidence="6" type="ORF">SAMN04489765_0053</name>
    <name evidence="7" type="ORF">SAMN04489765_0063</name>
    <name evidence="8" type="ORF">SAMN04489765_0202</name>
</gene>
<dbReference type="InterPro" id="IPR009057">
    <property type="entry name" value="Homeodomain-like_sf"/>
</dbReference>
<dbReference type="Proteomes" id="UP000183053">
    <property type="component" value="Unassembled WGS sequence"/>
</dbReference>
<dbReference type="InterPro" id="IPR011075">
    <property type="entry name" value="TetR_C"/>
</dbReference>
<dbReference type="AlphaFoldDB" id="A0A1H1A5V6"/>
<dbReference type="GeneID" id="300996123"/>
<dbReference type="GO" id="GO:0000976">
    <property type="term" value="F:transcription cis-regulatory region binding"/>
    <property type="evidence" value="ECO:0007669"/>
    <property type="project" value="TreeGrafter"/>
</dbReference>
<name>A0A1H1A5V6_9ACTN</name>
<dbReference type="InterPro" id="IPR001647">
    <property type="entry name" value="HTH_TetR"/>
</dbReference>
<keyword evidence="3" id="KW-0804">Transcription</keyword>
<reference evidence="9" key="2">
    <citation type="submission" date="2016-10" db="EMBL/GenBank/DDBJ databases">
        <authorList>
            <person name="Varghese N."/>
            <person name="Submissions S."/>
        </authorList>
    </citation>
    <scope>NUCLEOTIDE SEQUENCE [LARGE SCALE GENOMIC DNA]</scope>
    <source>
        <strain evidence="9">DSM 44142</strain>
    </source>
</reference>
<accession>A0A1H1A5V6</accession>
<dbReference type="STRING" id="47312.SAMN04489765_0053"/>
<evidence type="ECO:0000256" key="3">
    <source>
        <dbReference type="ARBA" id="ARBA00023163"/>
    </source>
</evidence>
<keyword evidence="9" id="KW-1185">Reference proteome</keyword>
<feature type="domain" description="HTH tetR-type" evidence="5">
    <location>
        <begin position="18"/>
        <end position="78"/>
    </location>
</feature>
<evidence type="ECO:0000313" key="8">
    <source>
        <dbReference type="EMBL" id="SDQ38507.1"/>
    </source>
</evidence>
<dbReference type="Pfam" id="PF00440">
    <property type="entry name" value="TetR_N"/>
    <property type="match status" value="1"/>
</dbReference>
<keyword evidence="1" id="KW-0805">Transcription regulation</keyword>
<dbReference type="InterPro" id="IPR050109">
    <property type="entry name" value="HTH-type_TetR-like_transc_reg"/>
</dbReference>
<dbReference type="EMBL" id="FNLF01000001">
    <property type="protein sequence ID" value="SDQ09148.1"/>
    <property type="molecule type" value="Genomic_DNA"/>
</dbReference>
<dbReference type="PANTHER" id="PTHR30055:SF234">
    <property type="entry name" value="HTH-TYPE TRANSCRIPTIONAL REGULATOR BETI"/>
    <property type="match status" value="1"/>
</dbReference>
<dbReference type="EMBL" id="FNLF01000002">
    <property type="protein sequence ID" value="SDQ35032.1"/>
    <property type="molecule type" value="Genomic_DNA"/>
</dbReference>
<dbReference type="PROSITE" id="PS50977">
    <property type="entry name" value="HTH_TETR_2"/>
    <property type="match status" value="1"/>
</dbReference>
<evidence type="ECO:0000313" key="6">
    <source>
        <dbReference type="EMBL" id="SDQ09148.1"/>
    </source>
</evidence>
<keyword evidence="2 4" id="KW-0238">DNA-binding</keyword>
<feature type="DNA-binding region" description="H-T-H motif" evidence="4">
    <location>
        <begin position="41"/>
        <end position="60"/>
    </location>
</feature>
<dbReference type="EMBL" id="FNLF01000002">
    <property type="protein sequence ID" value="SDQ38507.1"/>
    <property type="molecule type" value="Genomic_DNA"/>
</dbReference>
<evidence type="ECO:0000313" key="7">
    <source>
        <dbReference type="EMBL" id="SDQ35032.1"/>
    </source>
</evidence>
<evidence type="ECO:0000259" key="5">
    <source>
        <dbReference type="PROSITE" id="PS50977"/>
    </source>
</evidence>
<proteinExistence type="predicted"/>
<dbReference type="OrthoDB" id="3626425at2"/>
<dbReference type="Pfam" id="PF16859">
    <property type="entry name" value="TetR_C_11"/>
    <property type="match status" value="1"/>
</dbReference>
<reference evidence="7" key="1">
    <citation type="submission" date="2016-10" db="EMBL/GenBank/DDBJ databases">
        <authorList>
            <person name="de Groot N.N."/>
        </authorList>
    </citation>
    <scope>NUCLEOTIDE SEQUENCE [LARGE SCALE GENOMIC DNA]</scope>
    <source>
        <strain evidence="7">DSM 44142</strain>
    </source>
</reference>
<dbReference type="PANTHER" id="PTHR30055">
    <property type="entry name" value="HTH-TYPE TRANSCRIPTIONAL REGULATOR RUTR"/>
    <property type="match status" value="1"/>
</dbReference>
<evidence type="ECO:0000313" key="9">
    <source>
        <dbReference type="Proteomes" id="UP000183053"/>
    </source>
</evidence>
<dbReference type="InterPro" id="IPR036271">
    <property type="entry name" value="Tet_transcr_reg_TetR-rel_C_sf"/>
</dbReference>
<dbReference type="PROSITE" id="PS01081">
    <property type="entry name" value="HTH_TETR_1"/>
    <property type="match status" value="1"/>
</dbReference>
<dbReference type="SUPFAM" id="SSF48498">
    <property type="entry name" value="Tetracyclin repressor-like, C-terminal domain"/>
    <property type="match status" value="1"/>
</dbReference>
<dbReference type="GO" id="GO:0003700">
    <property type="term" value="F:DNA-binding transcription factor activity"/>
    <property type="evidence" value="ECO:0007669"/>
    <property type="project" value="TreeGrafter"/>
</dbReference>
<protein>
    <submittedName>
        <fullName evidence="7">DNA-binding transcriptional regulator, AcrR family</fullName>
    </submittedName>
</protein>
<evidence type="ECO:0000256" key="4">
    <source>
        <dbReference type="PROSITE-ProRule" id="PRU00335"/>
    </source>
</evidence>
<dbReference type="InterPro" id="IPR023772">
    <property type="entry name" value="DNA-bd_HTH_TetR-type_CS"/>
</dbReference>